<accession>A0A1B6DS10</accession>
<evidence type="ECO:0000313" key="1">
    <source>
        <dbReference type="EMBL" id="JAS28461.1"/>
    </source>
</evidence>
<organism evidence="1">
    <name type="scientific">Clastoptera arizonana</name>
    <name type="common">Arizona spittle bug</name>
    <dbReference type="NCBI Taxonomy" id="38151"/>
    <lineage>
        <taxon>Eukaryota</taxon>
        <taxon>Metazoa</taxon>
        <taxon>Ecdysozoa</taxon>
        <taxon>Arthropoda</taxon>
        <taxon>Hexapoda</taxon>
        <taxon>Insecta</taxon>
        <taxon>Pterygota</taxon>
        <taxon>Neoptera</taxon>
        <taxon>Paraneoptera</taxon>
        <taxon>Hemiptera</taxon>
        <taxon>Auchenorrhyncha</taxon>
        <taxon>Cercopoidea</taxon>
        <taxon>Clastopteridae</taxon>
        <taxon>Clastoptera</taxon>
    </lineage>
</organism>
<feature type="non-terminal residue" evidence="1">
    <location>
        <position position="271"/>
    </location>
</feature>
<sequence length="271" mass="31645">DILLGQEIFLDILCAEQIKTNNMPTLQNTQLGWIVCGRIKQTQPAAYNRCHLSTLDDINNMLGKFWQLEEVSIKDHFTDEERRCEEQYINNTMLNSDGSYSVKIPFKEPTSQLENSREVAVKRCLLMERRLSLHPELKGQYIQFMNDYERLNHMELIQGNEQRRSTTDVCYLPHHPVLKSDSSTTKVMVVFDASAKTSSGKSLYDIQLVDPTVQGDIFTIITRFRMYQYVLSADIEKMYRGIRIDPPQTNLQKIIWRKEPSQPLQEYKLKT</sequence>
<feature type="non-terminal residue" evidence="1">
    <location>
        <position position="1"/>
    </location>
</feature>
<dbReference type="PANTHER" id="PTHR47331:SF1">
    <property type="entry name" value="GAG-LIKE PROTEIN"/>
    <property type="match status" value="1"/>
</dbReference>
<dbReference type="PANTHER" id="PTHR47331">
    <property type="entry name" value="PHD-TYPE DOMAIN-CONTAINING PROTEIN"/>
    <property type="match status" value="1"/>
</dbReference>
<protein>
    <recommendedName>
        <fullName evidence="2">Peptidase aspartic putative domain-containing protein</fullName>
    </recommendedName>
</protein>
<dbReference type="AlphaFoldDB" id="A0A1B6DS10"/>
<name>A0A1B6DS10_9HEMI</name>
<dbReference type="EMBL" id="GEDC01008837">
    <property type="protein sequence ID" value="JAS28461.1"/>
    <property type="molecule type" value="Transcribed_RNA"/>
</dbReference>
<gene>
    <name evidence="1" type="ORF">g.43616</name>
</gene>
<reference evidence="1" key="1">
    <citation type="submission" date="2015-12" db="EMBL/GenBank/DDBJ databases">
        <title>De novo transcriptome assembly of four potential Pierce s Disease insect vectors from Arizona vineyards.</title>
        <authorList>
            <person name="Tassone E.E."/>
        </authorList>
    </citation>
    <scope>NUCLEOTIDE SEQUENCE</scope>
</reference>
<evidence type="ECO:0008006" key="2">
    <source>
        <dbReference type="Google" id="ProtNLM"/>
    </source>
</evidence>
<proteinExistence type="predicted"/>